<feature type="non-terminal residue" evidence="1">
    <location>
        <position position="1"/>
    </location>
</feature>
<proteinExistence type="predicted"/>
<protein>
    <submittedName>
        <fullName evidence="1">Uncharacterized protein</fullName>
    </submittedName>
</protein>
<sequence>GRETYNLTVCASSTTHASLECIIKINVYENDIKIGFNYDQLDVLSKYQLTFNATTDGFPISFAPLEINIDGYQPLTGVTDIEGKYYCHVTLPLDMTRINVSISLTKLNSKIHTELYIIEFEALEAKLQINENEIFISDNITLNFQVQYPVEHDKWFLTLLDEMIPIIEAYIETETYRIPVFHEENTVLWQTFANENTDNHKLVIITSGPSFSATYEQKENQVIMHFIIESALKTFQKISVL</sequence>
<evidence type="ECO:0000313" key="1">
    <source>
        <dbReference type="EMBL" id="GAJ13838.1"/>
    </source>
</evidence>
<reference evidence="1" key="1">
    <citation type="journal article" date="2014" name="Front. Microbiol.">
        <title>High frequency of phylogenetically diverse reductive dehalogenase-homologous genes in deep subseafloor sedimentary metagenomes.</title>
        <authorList>
            <person name="Kawai M."/>
            <person name="Futagami T."/>
            <person name="Toyoda A."/>
            <person name="Takaki Y."/>
            <person name="Nishi S."/>
            <person name="Hori S."/>
            <person name="Arai W."/>
            <person name="Tsubouchi T."/>
            <person name="Morono Y."/>
            <person name="Uchiyama I."/>
            <person name="Ito T."/>
            <person name="Fujiyama A."/>
            <person name="Inagaki F."/>
            <person name="Takami H."/>
        </authorList>
    </citation>
    <scope>NUCLEOTIDE SEQUENCE</scope>
    <source>
        <strain evidence="1">Expedition CK06-06</strain>
    </source>
</reference>
<feature type="non-terminal residue" evidence="1">
    <location>
        <position position="241"/>
    </location>
</feature>
<comment type="caution">
    <text evidence="1">The sequence shown here is derived from an EMBL/GenBank/DDBJ whole genome shotgun (WGS) entry which is preliminary data.</text>
</comment>
<dbReference type="EMBL" id="BARW01032497">
    <property type="protein sequence ID" value="GAJ13838.1"/>
    <property type="molecule type" value="Genomic_DNA"/>
</dbReference>
<dbReference type="AlphaFoldDB" id="X1U8F5"/>
<name>X1U8F5_9ZZZZ</name>
<organism evidence="1">
    <name type="scientific">marine sediment metagenome</name>
    <dbReference type="NCBI Taxonomy" id="412755"/>
    <lineage>
        <taxon>unclassified sequences</taxon>
        <taxon>metagenomes</taxon>
        <taxon>ecological metagenomes</taxon>
    </lineage>
</organism>
<accession>X1U8F5</accession>
<gene>
    <name evidence="1" type="ORF">S12H4_51423</name>
</gene>